<dbReference type="PANTHER" id="PTHR35450:SF2">
    <property type="entry name" value="REVERSE TRANSCRIPTASE DOMAIN-CONTAINING PROTEIN"/>
    <property type="match status" value="1"/>
</dbReference>
<name>A0ABN8JAZ7_9NEOP</name>
<dbReference type="Pfam" id="PF00078">
    <property type="entry name" value="RVT_1"/>
    <property type="match status" value="1"/>
</dbReference>
<dbReference type="PANTHER" id="PTHR35450">
    <property type="entry name" value="REVERSE TRANSCRIPTASE DOMAIN-CONTAINING PROTEIN"/>
    <property type="match status" value="1"/>
</dbReference>
<evidence type="ECO:0000313" key="2">
    <source>
        <dbReference type="EMBL" id="CAH2075320.1"/>
    </source>
</evidence>
<feature type="non-terminal residue" evidence="2">
    <location>
        <position position="642"/>
    </location>
</feature>
<dbReference type="Proteomes" id="UP000837857">
    <property type="component" value="Chromosome 8"/>
</dbReference>
<organism evidence="2 3">
    <name type="scientific">Iphiclides podalirius</name>
    <name type="common">scarce swallowtail</name>
    <dbReference type="NCBI Taxonomy" id="110791"/>
    <lineage>
        <taxon>Eukaryota</taxon>
        <taxon>Metazoa</taxon>
        <taxon>Ecdysozoa</taxon>
        <taxon>Arthropoda</taxon>
        <taxon>Hexapoda</taxon>
        <taxon>Insecta</taxon>
        <taxon>Pterygota</taxon>
        <taxon>Neoptera</taxon>
        <taxon>Endopterygota</taxon>
        <taxon>Lepidoptera</taxon>
        <taxon>Glossata</taxon>
        <taxon>Ditrysia</taxon>
        <taxon>Papilionoidea</taxon>
        <taxon>Papilionidae</taxon>
        <taxon>Papilioninae</taxon>
        <taxon>Iphiclides</taxon>
    </lineage>
</organism>
<gene>
    <name evidence="2" type="ORF">IPOD504_LOCUS16690</name>
</gene>
<dbReference type="EMBL" id="OW152820">
    <property type="protein sequence ID" value="CAH2075320.1"/>
    <property type="molecule type" value="Genomic_DNA"/>
</dbReference>
<evidence type="ECO:0000259" key="1">
    <source>
        <dbReference type="PROSITE" id="PS50878"/>
    </source>
</evidence>
<reference evidence="2" key="1">
    <citation type="submission" date="2022-03" db="EMBL/GenBank/DDBJ databases">
        <authorList>
            <person name="Martin H S."/>
        </authorList>
    </citation>
    <scope>NUCLEOTIDE SEQUENCE</scope>
</reference>
<dbReference type="InterPro" id="IPR043502">
    <property type="entry name" value="DNA/RNA_pol_sf"/>
</dbReference>
<dbReference type="PROSITE" id="PS50878">
    <property type="entry name" value="RT_POL"/>
    <property type="match status" value="1"/>
</dbReference>
<dbReference type="SUPFAM" id="SSF56672">
    <property type="entry name" value="DNA/RNA polymerases"/>
    <property type="match status" value="1"/>
</dbReference>
<keyword evidence="3" id="KW-1185">Reference proteome</keyword>
<evidence type="ECO:0000313" key="3">
    <source>
        <dbReference type="Proteomes" id="UP000837857"/>
    </source>
</evidence>
<protein>
    <recommendedName>
        <fullName evidence="1">Reverse transcriptase domain-containing protein</fullName>
    </recommendedName>
</protein>
<dbReference type="InterPro" id="IPR000477">
    <property type="entry name" value="RT_dom"/>
</dbReference>
<accession>A0ABN8JAZ7</accession>
<dbReference type="CDD" id="cd01650">
    <property type="entry name" value="RT_nLTR_like"/>
    <property type="match status" value="1"/>
</dbReference>
<proteinExistence type="predicted"/>
<sequence length="642" mass="73229">MSPAQNGCRGGGRGTKEPLLIDAIIGKMVKRNRRNFSAAWIDYKKAFDSVPHTWLKRVLELYKVDCTVRDFLGHCMGQWSTILCHLGERMTAAEYRIRIRRGIFHGDCLSPIWFCLSLNPLSVLLGGSGGGFQLRRGGTKVTHLFYMDDLKLFASNRSHLMELLKVTCDFSNSIKMELGTDKCAVLHVERGKVTNTEGIDLSMSVNIRTLSEAETYRYLGMSQNMCIDEAGMKQSVRDVFFARLTKVFNSHLSGGNKARAFNGWVMPVLMYTFGILRWTQTELNALDRKVRTTMTSHRMHHPRSSVMRLYLPRKHGGRGFLSALTMHNREVCSLRNYFLARSDESIYTDVISCDKGHTPLSLANEQWQDPGVLCVSDREAVWKEKELHGRFYKALHEPFVDTVASLNWLRFGDLFGETEGFVCAIQDQVIKTNNYRRYILKDGTVDICRACRHPGGESLRHVISGCSMLSNSEYLHRHNLVARILHQELALKYGLVVRKLPYYKYYPEAVLENDRARLYWDRPIITDRTIVANKPDIVVMDRAQSRVFLVDITIPYDENLVKAETDKKTKYLDLAHEVTDMWGGVPTEIIPIVVSANGLIPVSLSKHLRRLGLRDGSLQAQMQKAVLLDTARIVRRFLSLSP</sequence>
<feature type="domain" description="Reverse transcriptase" evidence="1">
    <location>
        <begin position="1"/>
        <end position="223"/>
    </location>
</feature>